<reference evidence="7" key="1">
    <citation type="submission" date="2019-07" db="EMBL/GenBank/DDBJ databases">
        <title>Shewanella sp. YLB-08 draft genomic sequence.</title>
        <authorList>
            <person name="Yu L."/>
        </authorList>
    </citation>
    <scope>NUCLEOTIDE SEQUENCE [LARGE SCALE GENOMIC DNA]</scope>
    <source>
        <strain evidence="7">JCM 20706</strain>
    </source>
</reference>
<protein>
    <recommendedName>
        <fullName evidence="5">Insecticide toxin TcdB middle/N-terminal domain-containing protein</fullName>
    </recommendedName>
</protein>
<dbReference type="InterPro" id="IPR050708">
    <property type="entry name" value="T6SS_VgrG/RHS"/>
</dbReference>
<accession>A0A553JCY4</accession>
<sequence length="2330" mass="254755">RIALSGSGANRAVTITPVANKYGSAVVYIDVSDGTSTTTRAFTVNVASVNDVPTISGIGTQSLNEDSSKAIGFSIADIETATTSLSVTRRSSNSTLLPTSRIALSGSGANRAVTITPVANKYGSAVVYIDVSDGTSTTTRAFTVNVASIDDSPFIILSAISDLKGMQPLIVSASATDIDSDISSIQFSLNGESWLSTSNSSYSYNFGELQEGTHSIRAKVNTSTNQSAETPSKTFRVLPAVLVDINTIPDSTNSLVTAATNELVGEINGQASVDGGAFAYSVPITIAPGRNGVQPNISLNYSSQSGSGIAGLGWNLSAYSSISRCGQIYDLDQASTSAHYAADDKLCYNGSRLVVVSDPNGSNKGVYGSSGTYYKTERNGSVFIQQLGGDINSSSSYFVITDSNGTKHYLGKNNNSQIIAVDRNEPASWLQHQTEDRFGNQVDYLYDESVLGNRYIKDIFYTGFNGTAGNRKVHFNYVAETESRHYHWGGYSLSNKRLDSISVKIDDVEKALWQLEHSLTTDIEDKERAKLTTLSYCDGGDSTQCLTTNFNWLNKSYGHQKASSHSLDAIDDNYAVGLRVRKDHDYDGDGVLDLYIPLKGVYLSGSGALLDRTELPSISPTQPAGDLDYDGIVSINEKSSNVVNGSLDYDGDGRADFTYLNEHGELLITGINNDASIKFTHNTEIDATCYASVFHDIGDKFCESHAIDFNGDGRSDLLVATNKQAGTGNFQITYKSYLKNSDDGYSYNGEFTASAKEPLMPMDLDGDGILDLVPSSFRTALKWYKVGFNGSTDKMTFVEQNNSFNVDIDITERTTPSRWADLNGDGLSDVMTLDKVNSSDKFYTRTVIFNKGAGEFTAPTQLDETELAWQLNGGHIAKDPRYGGPSGYVYEQYAQFIDYNGDGRQDILYPDRSRRKYFYNCFDWSSNEECRAVDGADAPRFHDYDIWYWNVLITRPNGISFDKVELDVYGALATMNTLDINGDGRMDFVSGLGFESDATRRTWTYPTNGPREFAVFSHVDTQDNVINQVSTAMGTKVQIDYKQLKEVYSLDRVDNQYPYINFANTMRVVSGFDTDNGIGGLNHTAYQYENARFHVAGRGFQGFGAITETNNSAEAKHQTTTRTDFYQDFPWSGMVRQKQSEDYQGNRLSHYQVLGNAPSIEDYQVGESQCFYPANSINKRYVPELLAAVTTVTSSQVKNSRCQVITNDTVTSDSQVTHTKALEQSFTHEGDSLLSLPHVTTNVANVQYLTGTGANLDTESLKTHNSVTLSYQSNQHGILALSTSETLGLGSYPGIGATATYSNYDQYGHPLKVQTGNRWTATTMTSDGYFAKETSNSQWGATIASSSTFDPLTGAVLTATDVNGITATNVINFLGQVSQTSITRGGNAISPPVYVSHQWANAPYAFKTITRSSGTPEQVSYFDSQKRAVKQVSTGFSGNIITAKSYDSRGNLLSETEPTQDYGTQVTTTFGDYDVLGRAATKTFDNGLVSYVSTYTYVDGLTTDIAVSSNGYNLTMSRSYNSLKQLFSTVDAKGNESEFAYNAAGLPVLIQDVLSSQITAAYDDLGRKRWFDDPNMGKWSFVYNQYGELDNQTDARGVKSTYQYDQLGRLRNRAGRTFTYDGAAAKGRLYQTGFAGQTQTFSYDNSGRPTETLTQIDGLSFVEKYAYDSSFGRLKAMQYPSGEHVAYKYDDNGYVLEDYQRFDDNSERLLRRVDNYSAQGGINQQTFSNGLVQQFYRNSAGSPALICASASGNCDTSGGKQYLDYGYDAMGNLAYQHNRIQQFREDYTYDELMRVQSASISIDGLGLDPFNPIDYDYDAAGNIKVKTDYGSDYQYGNVGKSLGGLAGPNAIRQFVRDGATHQFTYDANGNRLSGDGATLTYNDDNKPVMVERNGAKSTFSYGADGMRFKQVKEKGGETTTTYYVGSYEQEVTSSATIEKTYIGDHTIKSRAISGTLGNQSVYQHVLHDRLGSVDSLIDARSAQILQHRGYDVFGRPRNIAAGNALLTDWQGVSRGFTDHEHLADQELIHMNGRVYDYNVGRFLSVDPFLQFPENSQSANPYSYILNNPMSGVDPTGYLAETDTVEAIGGPANEAEVKAAEEKVSGNGEQNEEKVTTTKLSRQKDNRSAYKVGIPGSTTTVSYGNNAAFAKGYSSIEGDMTGILSMTGPGQAVDSIKSGIDAFEAGYEKYQETGDLTGAALVAAKAGIEAYAERKLKGAEKAFNGGAFGKLKTGNGIERHHMPADSINGIKRARGPSIQMLKEDHKNTSSWGNSAESQAYKAEVKSLIKSSQMRKAMAMEVRDVKSQFGRKYNQATKEMLDYAKKEGYLNK</sequence>
<evidence type="ECO:0000313" key="6">
    <source>
        <dbReference type="EMBL" id="TRY10321.1"/>
    </source>
</evidence>
<dbReference type="Proteomes" id="UP000318126">
    <property type="component" value="Unassembled WGS sequence"/>
</dbReference>
<keyword evidence="3" id="KW-0843">Virulence</keyword>
<dbReference type="Pfam" id="PF17957">
    <property type="entry name" value="Big_7"/>
    <property type="match status" value="1"/>
</dbReference>
<dbReference type="OrthoDB" id="9815903at2"/>
<feature type="region of interest" description="Disordered" evidence="4">
    <location>
        <begin position="2101"/>
        <end position="2121"/>
    </location>
</feature>
<keyword evidence="7" id="KW-1185">Reference proteome</keyword>
<dbReference type="GO" id="GO:0005737">
    <property type="term" value="C:cytoplasm"/>
    <property type="evidence" value="ECO:0007669"/>
    <property type="project" value="InterPro"/>
</dbReference>
<dbReference type="Pfam" id="PF12256">
    <property type="entry name" value="TcdB_toxin_midN"/>
    <property type="match status" value="1"/>
</dbReference>
<dbReference type="Gene3D" id="2.60.40.10">
    <property type="entry name" value="Immunoglobulins"/>
    <property type="match status" value="1"/>
</dbReference>
<dbReference type="Pfam" id="PF03534">
    <property type="entry name" value="SpvB"/>
    <property type="match status" value="1"/>
</dbReference>
<name>A0A553JCY4_SHEHA</name>
<dbReference type="PANTHER" id="PTHR32305">
    <property type="match status" value="1"/>
</dbReference>
<evidence type="ECO:0000256" key="4">
    <source>
        <dbReference type="SAM" id="MobiDB-lite"/>
    </source>
</evidence>
<dbReference type="EMBL" id="VKGK01000061">
    <property type="protein sequence ID" value="TRY10321.1"/>
    <property type="molecule type" value="Genomic_DNA"/>
</dbReference>
<evidence type="ECO:0000256" key="1">
    <source>
        <dbReference type="ARBA" id="ARBA00004613"/>
    </source>
</evidence>
<proteinExistence type="predicted"/>
<comment type="caution">
    <text evidence="6">The sequence shown here is derived from an EMBL/GenBank/DDBJ whole genome shotgun (WGS) entry which is preliminary data.</text>
</comment>
<comment type="subcellular location">
    <subcellularLocation>
        <location evidence="1">Secreted</location>
    </subcellularLocation>
</comment>
<dbReference type="InterPro" id="IPR013783">
    <property type="entry name" value="Ig-like_fold"/>
</dbReference>
<dbReference type="Gene3D" id="2.180.10.10">
    <property type="entry name" value="RHS repeat-associated core"/>
    <property type="match status" value="2"/>
</dbReference>
<keyword evidence="2" id="KW-0964">Secreted</keyword>
<evidence type="ECO:0000313" key="7">
    <source>
        <dbReference type="Proteomes" id="UP000318126"/>
    </source>
</evidence>
<dbReference type="GO" id="GO:0005576">
    <property type="term" value="C:extracellular region"/>
    <property type="evidence" value="ECO:0007669"/>
    <property type="project" value="UniProtKB-SubCell"/>
</dbReference>
<feature type="non-terminal residue" evidence="6">
    <location>
        <position position="1"/>
    </location>
</feature>
<evidence type="ECO:0000256" key="3">
    <source>
        <dbReference type="ARBA" id="ARBA00023026"/>
    </source>
</evidence>
<dbReference type="PANTHER" id="PTHR32305:SF15">
    <property type="entry name" value="PROTEIN RHSA-RELATED"/>
    <property type="match status" value="1"/>
</dbReference>
<dbReference type="InterPro" id="IPR022385">
    <property type="entry name" value="Rhs_assc_core"/>
</dbReference>
<dbReference type="RefSeq" id="WP_144042937.1">
    <property type="nucleotide sequence ID" value="NZ_VKGK01000061.1"/>
</dbReference>
<evidence type="ECO:0000256" key="2">
    <source>
        <dbReference type="ARBA" id="ARBA00022525"/>
    </source>
</evidence>
<evidence type="ECO:0000259" key="5">
    <source>
        <dbReference type="Pfam" id="PF12256"/>
    </source>
</evidence>
<feature type="domain" description="Insecticide toxin TcdB middle/N-terminal" evidence="5">
    <location>
        <begin position="976"/>
        <end position="1124"/>
    </location>
</feature>
<dbReference type="InterPro" id="IPR028994">
    <property type="entry name" value="Integrin_alpha_N"/>
</dbReference>
<organism evidence="6 7">
    <name type="scientific">Shewanella hanedai</name>
    <name type="common">Alteromonas hanedai</name>
    <dbReference type="NCBI Taxonomy" id="25"/>
    <lineage>
        <taxon>Bacteria</taxon>
        <taxon>Pseudomonadati</taxon>
        <taxon>Pseudomonadota</taxon>
        <taxon>Gammaproteobacteria</taxon>
        <taxon>Alteromonadales</taxon>
        <taxon>Shewanellaceae</taxon>
        <taxon>Shewanella</taxon>
    </lineage>
</organism>
<dbReference type="NCBIfam" id="TIGR03696">
    <property type="entry name" value="Rhs_assc_core"/>
    <property type="match status" value="1"/>
</dbReference>
<dbReference type="SUPFAM" id="SSF69318">
    <property type="entry name" value="Integrin alpha N-terminal domain"/>
    <property type="match status" value="1"/>
</dbReference>
<dbReference type="InterPro" id="IPR003284">
    <property type="entry name" value="Sal_SpvB"/>
</dbReference>
<feature type="compositionally biased region" description="Basic and acidic residues" evidence="4">
    <location>
        <begin position="2110"/>
        <end position="2121"/>
    </location>
</feature>
<gene>
    <name evidence="6" type="ORF">FN961_25405</name>
</gene>
<dbReference type="InterPro" id="IPR022045">
    <property type="entry name" value="TcdB_toxin_mid/N"/>
</dbReference>